<feature type="domain" description="DNA mismatch repair proteins mutS family" evidence="8">
    <location>
        <begin position="723"/>
        <end position="739"/>
    </location>
</feature>
<dbReference type="Pfam" id="PF01624">
    <property type="entry name" value="MutS_I"/>
    <property type="match status" value="1"/>
</dbReference>
<comment type="caution">
    <text evidence="9">The sequence shown here is derived from an EMBL/GenBank/DDBJ whole genome shotgun (WGS) entry which is preliminary data.</text>
</comment>
<dbReference type="Gene3D" id="3.40.50.300">
    <property type="entry name" value="P-loop containing nucleotide triphosphate hydrolases"/>
    <property type="match status" value="1"/>
</dbReference>
<feature type="coiled-coil region" evidence="7">
    <location>
        <begin position="467"/>
        <end position="494"/>
    </location>
</feature>
<dbReference type="Gene3D" id="3.40.1170.10">
    <property type="entry name" value="DNA repair protein MutS, domain I"/>
    <property type="match status" value="1"/>
</dbReference>
<dbReference type="RefSeq" id="XP_017990042.1">
    <property type="nucleotide sequence ID" value="XM_018135787.1"/>
</dbReference>
<dbReference type="Gene3D" id="1.10.1420.10">
    <property type="match status" value="1"/>
</dbReference>
<evidence type="ECO:0000256" key="7">
    <source>
        <dbReference type="SAM" id="Coils"/>
    </source>
</evidence>
<dbReference type="PIRSF" id="PIRSF037677">
    <property type="entry name" value="DNA_mis_repair_Msh6"/>
    <property type="match status" value="1"/>
</dbReference>
<protein>
    <submittedName>
        <fullName evidence="9">Msh1-dna mismatch repair mitochondrial</fullName>
    </submittedName>
</protein>
<dbReference type="PROSITE" id="PS00486">
    <property type="entry name" value="DNA_MISMATCH_REPAIR_2"/>
    <property type="match status" value="1"/>
</dbReference>
<dbReference type="Pfam" id="PF00488">
    <property type="entry name" value="MutS_V"/>
    <property type="match status" value="1"/>
</dbReference>
<reference evidence="9 10" key="1">
    <citation type="submission" date="2015-07" db="EMBL/GenBank/DDBJ databases">
        <title>Draft Genome Sequence of Malassezia furfur CBS1878 and Malassezia pachydermatis CBS1879.</title>
        <authorList>
            <person name="Triana S."/>
            <person name="Ohm R."/>
            <person name="Gonzalez A."/>
            <person name="DeCock H."/>
            <person name="Restrepo S."/>
            <person name="Celis A."/>
        </authorList>
    </citation>
    <scope>NUCLEOTIDE SEQUENCE [LARGE SCALE GENOMIC DNA]</scope>
    <source>
        <strain evidence="9 10">CBS 1879</strain>
    </source>
</reference>
<dbReference type="GO" id="GO:0005634">
    <property type="term" value="C:nucleus"/>
    <property type="evidence" value="ECO:0007669"/>
    <property type="project" value="TreeGrafter"/>
</dbReference>
<dbReference type="SUPFAM" id="SSF52540">
    <property type="entry name" value="P-loop containing nucleoside triphosphate hydrolases"/>
    <property type="match status" value="1"/>
</dbReference>
<keyword evidence="5" id="KW-0238">DNA-binding</keyword>
<dbReference type="Pfam" id="PF05188">
    <property type="entry name" value="MutS_II"/>
    <property type="match status" value="1"/>
</dbReference>
<organism evidence="9 10">
    <name type="scientific">Malassezia pachydermatis</name>
    <dbReference type="NCBI Taxonomy" id="77020"/>
    <lineage>
        <taxon>Eukaryota</taxon>
        <taxon>Fungi</taxon>
        <taxon>Dikarya</taxon>
        <taxon>Basidiomycota</taxon>
        <taxon>Ustilaginomycotina</taxon>
        <taxon>Malasseziomycetes</taxon>
        <taxon>Malasseziales</taxon>
        <taxon>Malasseziaceae</taxon>
        <taxon>Malassezia</taxon>
    </lineage>
</organism>
<dbReference type="PANTHER" id="PTHR11361:SF34">
    <property type="entry name" value="DNA MISMATCH REPAIR PROTEIN MSH1, MITOCHONDRIAL"/>
    <property type="match status" value="1"/>
</dbReference>
<dbReference type="AlphaFoldDB" id="A0A0M8MRN4"/>
<dbReference type="SMART" id="SM00534">
    <property type="entry name" value="MUTSac"/>
    <property type="match status" value="1"/>
</dbReference>
<dbReference type="VEuPathDB" id="FungiDB:Malapachy_1282"/>
<dbReference type="GO" id="GO:0140664">
    <property type="term" value="F:ATP-dependent DNA damage sensor activity"/>
    <property type="evidence" value="ECO:0007669"/>
    <property type="project" value="InterPro"/>
</dbReference>
<accession>A0A0M8MRN4</accession>
<keyword evidence="3" id="KW-0227">DNA damage</keyword>
<dbReference type="Pfam" id="PF05192">
    <property type="entry name" value="MutS_III"/>
    <property type="match status" value="1"/>
</dbReference>
<evidence type="ECO:0000256" key="2">
    <source>
        <dbReference type="ARBA" id="ARBA00022741"/>
    </source>
</evidence>
<dbReference type="InterPro" id="IPR007696">
    <property type="entry name" value="DNA_mismatch_repair_MutS_core"/>
</dbReference>
<dbReference type="InterPro" id="IPR027417">
    <property type="entry name" value="P-loop_NTPase"/>
</dbReference>
<evidence type="ECO:0000256" key="1">
    <source>
        <dbReference type="ARBA" id="ARBA00006271"/>
    </source>
</evidence>
<keyword evidence="10" id="KW-1185">Reference proteome</keyword>
<dbReference type="EMBL" id="LGAV01000017">
    <property type="protein sequence ID" value="KOS12410.1"/>
    <property type="molecule type" value="Genomic_DNA"/>
</dbReference>
<dbReference type="InterPro" id="IPR007695">
    <property type="entry name" value="DNA_mismatch_repair_MutS-lik_N"/>
</dbReference>
<name>A0A0M8MRN4_9BASI</name>
<dbReference type="InterPro" id="IPR036187">
    <property type="entry name" value="DNA_mismatch_repair_MutS_sf"/>
</dbReference>
<dbReference type="SUPFAM" id="SSF53150">
    <property type="entry name" value="DNA repair protein MutS, domain II"/>
    <property type="match status" value="1"/>
</dbReference>
<keyword evidence="6" id="KW-0234">DNA repair</keyword>
<dbReference type="SUPFAM" id="SSF55271">
    <property type="entry name" value="DNA repair protein MutS, domain I"/>
    <property type="match status" value="1"/>
</dbReference>
<evidence type="ECO:0000256" key="4">
    <source>
        <dbReference type="ARBA" id="ARBA00022840"/>
    </source>
</evidence>
<keyword evidence="4" id="KW-0067">ATP-binding</keyword>
<dbReference type="GO" id="GO:0005524">
    <property type="term" value="F:ATP binding"/>
    <property type="evidence" value="ECO:0007669"/>
    <property type="project" value="UniProtKB-KW"/>
</dbReference>
<dbReference type="Gene3D" id="3.30.420.110">
    <property type="entry name" value="MutS, connector domain"/>
    <property type="match status" value="1"/>
</dbReference>
<dbReference type="InterPro" id="IPR045076">
    <property type="entry name" value="MutS"/>
</dbReference>
<dbReference type="GO" id="GO:0030983">
    <property type="term" value="F:mismatched DNA binding"/>
    <property type="evidence" value="ECO:0007669"/>
    <property type="project" value="InterPro"/>
</dbReference>
<keyword evidence="2" id="KW-0547">Nucleotide-binding</keyword>
<evidence type="ECO:0000313" key="10">
    <source>
        <dbReference type="Proteomes" id="UP000037751"/>
    </source>
</evidence>
<keyword evidence="7" id="KW-0175">Coiled coil</keyword>
<dbReference type="OrthoDB" id="2534523at2759"/>
<dbReference type="InterPro" id="IPR036678">
    <property type="entry name" value="MutS_con_dom_sf"/>
</dbReference>
<dbReference type="PANTHER" id="PTHR11361">
    <property type="entry name" value="DNA MISMATCH REPAIR PROTEIN MUTS FAMILY MEMBER"/>
    <property type="match status" value="1"/>
</dbReference>
<dbReference type="GO" id="GO:0006298">
    <property type="term" value="P:mismatch repair"/>
    <property type="evidence" value="ECO:0007669"/>
    <property type="project" value="InterPro"/>
</dbReference>
<dbReference type="GeneID" id="28727662"/>
<dbReference type="GO" id="GO:0043504">
    <property type="term" value="P:mitochondrial DNA repair"/>
    <property type="evidence" value="ECO:0007669"/>
    <property type="project" value="TreeGrafter"/>
</dbReference>
<dbReference type="SUPFAM" id="SSF48334">
    <property type="entry name" value="DNA repair protein MutS, domain III"/>
    <property type="match status" value="1"/>
</dbReference>
<dbReference type="InterPro" id="IPR016151">
    <property type="entry name" value="DNA_mismatch_repair_MutS_N"/>
</dbReference>
<dbReference type="InterPro" id="IPR017261">
    <property type="entry name" value="DNA_mismatch_repair_MutS/MSH"/>
</dbReference>
<dbReference type="InterPro" id="IPR000432">
    <property type="entry name" value="DNA_mismatch_repair_MutS_C"/>
</dbReference>
<gene>
    <name evidence="9" type="ORF">Malapachy_1282</name>
</gene>
<evidence type="ECO:0000256" key="3">
    <source>
        <dbReference type="ARBA" id="ARBA00022763"/>
    </source>
</evidence>
<dbReference type="GO" id="GO:0005739">
    <property type="term" value="C:mitochondrion"/>
    <property type="evidence" value="ECO:0007669"/>
    <property type="project" value="TreeGrafter"/>
</dbReference>
<sequence>MRAFPQCILLTRVGGFYESYFEQAPTLASLLGIKLATRKWAGQRIPMAGFPIFQLDKYLKVLVQDHGQLVAICEEFKTDDRSLPFDRRVTRVVSPGTLIDERFLDPFHNNFILAITEQESGSYGLAWLDVSTADFQTAVSEDDKSLRDEVARIAPREIVLEGAICPPDHAIWDATDRISTSVARIPTPVASTTQTYMEHAWISEAERKTISLLTAYLQTRLMEHMPSLEVGLPHCQKATQVMHIDAATLNALEIRETNERSARGSLVSILRRTVTQGGARLLVQWLTSPSTNIPLIRARHAMVELFLRSAFLRQDVRTMMRGRVGDVLRTLQRISLRRNDVQDLLEIRDFIQVTDEITSCLAGSVAEPIGGAELQEILSRFTSLHALGQRLEAAIDEGVMEKRMRQQEVLLQAQDALYHGGVAPVDAQEPQKKRRTKRSASASLVLEEESWGDAIEHLIRPSSSPLLQTLTDEYNVQRQEARKLENDLRTMHDEPVTLKFLQGQGHVVHFPSSRGTVDASLSLAYKTKTTRTFYHAQWSRIGMKLQKLKDQLTECESRLLEALRLEVLEHTTKLRRNARLVDQLDVLLGFAQAAEELSLVRPTIDDSYSFNIQGGRHLGVEMGLLEQERLFTKNDLELGDTTRLHLITGPNMGGKSTFLRQNALITVLAQAGSFVPANAARIGVVDAIFSRVGAKDDLFHSRSTFMVEMAETADILHRATPRSFVIADEIGRGTNTSVGLSVAFSTLYTLAMKIQCRSLFATHYYELADMLGYQKDVNKRPLQAAVDFFCTRLEQREGTFLFSHHVRPGVNQESHGLAVAHLAGMPLDTMDLATRMHEWLVRHGHAHIRTAGLMEDLLPPIEPTQTS</sequence>
<evidence type="ECO:0000313" key="9">
    <source>
        <dbReference type="EMBL" id="KOS12410.1"/>
    </source>
</evidence>
<comment type="similarity">
    <text evidence="1">Belongs to the DNA mismatch repair MutS family.</text>
</comment>
<evidence type="ECO:0000256" key="5">
    <source>
        <dbReference type="ARBA" id="ARBA00023125"/>
    </source>
</evidence>
<evidence type="ECO:0000259" key="8">
    <source>
        <dbReference type="PROSITE" id="PS00486"/>
    </source>
</evidence>
<proteinExistence type="inferred from homology"/>
<evidence type="ECO:0000256" key="6">
    <source>
        <dbReference type="ARBA" id="ARBA00023204"/>
    </source>
</evidence>
<dbReference type="SMART" id="SM00533">
    <property type="entry name" value="MUTSd"/>
    <property type="match status" value="1"/>
</dbReference>
<dbReference type="STRING" id="77020.A0A0M8MRN4"/>
<dbReference type="Proteomes" id="UP000037751">
    <property type="component" value="Unassembled WGS sequence"/>
</dbReference>
<dbReference type="InterPro" id="IPR007860">
    <property type="entry name" value="DNA_mmatch_repair_MutS_con_dom"/>
</dbReference>